<dbReference type="PANTHER" id="PTHR46191:SF2">
    <property type="entry name" value="HALOACID DEHALOGENASE-LIKE HYDROLASE DOMAIN-CONTAINING PROTEIN 3"/>
    <property type="match status" value="1"/>
</dbReference>
<accession>A0A1D1UWM9</accession>
<dbReference type="STRING" id="947166.A0A1D1UWM9"/>
<gene>
    <name evidence="1" type="primary">RvY_05002-1</name>
    <name evidence="1" type="synonym">RvY_05002.1</name>
    <name evidence="1" type="ORF">RvY_05002</name>
</gene>
<dbReference type="SFLD" id="SFLDG01129">
    <property type="entry name" value="C1.5:_HAD__Beta-PGM__Phosphata"/>
    <property type="match status" value="1"/>
</dbReference>
<keyword evidence="2" id="KW-1185">Reference proteome</keyword>
<dbReference type="Proteomes" id="UP000186922">
    <property type="component" value="Unassembled WGS sequence"/>
</dbReference>
<evidence type="ECO:0000313" key="1">
    <source>
        <dbReference type="EMBL" id="GAU93000.1"/>
    </source>
</evidence>
<dbReference type="NCBIfam" id="TIGR01549">
    <property type="entry name" value="HAD-SF-IA-v1"/>
    <property type="match status" value="1"/>
</dbReference>
<dbReference type="InterPro" id="IPR051828">
    <property type="entry name" value="HAD-like_hydrolase_domain"/>
</dbReference>
<dbReference type="Pfam" id="PF00702">
    <property type="entry name" value="Hydrolase"/>
    <property type="match status" value="1"/>
</dbReference>
<dbReference type="PANTHER" id="PTHR46191">
    <property type="match status" value="1"/>
</dbReference>
<protein>
    <recommendedName>
        <fullName evidence="3">Haloacid dehalogenase-like hydrolase domain-containing protein 3</fullName>
    </recommendedName>
</protein>
<dbReference type="Gene3D" id="3.40.50.1000">
    <property type="entry name" value="HAD superfamily/HAD-like"/>
    <property type="match status" value="1"/>
</dbReference>
<dbReference type="NCBIfam" id="TIGR02252">
    <property type="entry name" value="DREG-2"/>
    <property type="match status" value="1"/>
</dbReference>
<dbReference type="InterPro" id="IPR006439">
    <property type="entry name" value="HAD-SF_hydro_IA"/>
</dbReference>
<dbReference type="Gene3D" id="1.10.150.720">
    <property type="entry name" value="Haloacid dehalogenase-like hydrolase"/>
    <property type="match status" value="1"/>
</dbReference>
<reference evidence="1 2" key="1">
    <citation type="journal article" date="2016" name="Nat. Commun.">
        <title>Extremotolerant tardigrade genome and improved radiotolerance of human cultured cells by tardigrade-unique protein.</title>
        <authorList>
            <person name="Hashimoto T."/>
            <person name="Horikawa D.D."/>
            <person name="Saito Y."/>
            <person name="Kuwahara H."/>
            <person name="Kozuka-Hata H."/>
            <person name="Shin-I T."/>
            <person name="Minakuchi Y."/>
            <person name="Ohishi K."/>
            <person name="Motoyama A."/>
            <person name="Aizu T."/>
            <person name="Enomoto A."/>
            <person name="Kondo K."/>
            <person name="Tanaka S."/>
            <person name="Hara Y."/>
            <person name="Koshikawa S."/>
            <person name="Sagara H."/>
            <person name="Miura T."/>
            <person name="Yokobori S."/>
            <person name="Miyagawa K."/>
            <person name="Suzuki Y."/>
            <person name="Kubo T."/>
            <person name="Oyama M."/>
            <person name="Kohara Y."/>
            <person name="Fujiyama A."/>
            <person name="Arakawa K."/>
            <person name="Katayama T."/>
            <person name="Toyoda A."/>
            <person name="Kunieda T."/>
        </authorList>
    </citation>
    <scope>NUCLEOTIDE SEQUENCE [LARGE SCALE GENOMIC DNA]</scope>
    <source>
        <strain evidence="1 2">YOKOZUNA-1</strain>
    </source>
</reference>
<comment type="caution">
    <text evidence="1">The sequence shown here is derived from an EMBL/GenBank/DDBJ whole genome shotgun (WGS) entry which is preliminary data.</text>
</comment>
<name>A0A1D1UWM9_RAMVA</name>
<dbReference type="InterPro" id="IPR023214">
    <property type="entry name" value="HAD_sf"/>
</dbReference>
<dbReference type="OrthoDB" id="444127at2759"/>
<organism evidence="1 2">
    <name type="scientific">Ramazzottius varieornatus</name>
    <name type="common">Water bear</name>
    <name type="synonym">Tardigrade</name>
    <dbReference type="NCBI Taxonomy" id="947166"/>
    <lineage>
        <taxon>Eukaryota</taxon>
        <taxon>Metazoa</taxon>
        <taxon>Ecdysozoa</taxon>
        <taxon>Tardigrada</taxon>
        <taxon>Eutardigrada</taxon>
        <taxon>Parachela</taxon>
        <taxon>Hypsibioidea</taxon>
        <taxon>Ramazzottiidae</taxon>
        <taxon>Ramazzottius</taxon>
    </lineage>
</organism>
<dbReference type="SUPFAM" id="SSF56784">
    <property type="entry name" value="HAD-like"/>
    <property type="match status" value="1"/>
</dbReference>
<dbReference type="SFLD" id="SFLDS00003">
    <property type="entry name" value="Haloacid_Dehalogenase"/>
    <property type="match status" value="1"/>
</dbReference>
<dbReference type="InterPro" id="IPR044924">
    <property type="entry name" value="HAD-SF_hydro_IA_REG-2-like_cap"/>
</dbReference>
<evidence type="ECO:0000313" key="2">
    <source>
        <dbReference type="Proteomes" id="UP000186922"/>
    </source>
</evidence>
<dbReference type="GO" id="GO:0005634">
    <property type="term" value="C:nucleus"/>
    <property type="evidence" value="ECO:0007669"/>
    <property type="project" value="TreeGrafter"/>
</dbReference>
<dbReference type="InterPro" id="IPR036412">
    <property type="entry name" value="HAD-like_sf"/>
</dbReference>
<dbReference type="InterPro" id="IPR011949">
    <property type="entry name" value="HAD-SF_hydro_IA_REG-2-like"/>
</dbReference>
<sequence>MMSRLRLVTFDIMNTILKTKRSIGQEYLDIFSTRFGIQFESARVDQEFPKVFKSMWEIHPNFGAAAGISAREWWATVVRATVENAGVDMKDAKTFDDVSKASDVLFDHYQTPAPWTVIESSRMALSVLKKQYKIGAISNFDERLTGLVKELDMQKYFDFVILSRTAGFCKPDRQIFNLALEKAGETDATSALHVGDNLTLDYKAAKEAGWNAVWLCRDETERATYPLDATEVVADLMDLTKLPLFSQGLAVPP</sequence>
<dbReference type="EMBL" id="BDGG01000002">
    <property type="protein sequence ID" value="GAU93000.1"/>
    <property type="molecule type" value="Genomic_DNA"/>
</dbReference>
<proteinExistence type="predicted"/>
<evidence type="ECO:0008006" key="3">
    <source>
        <dbReference type="Google" id="ProtNLM"/>
    </source>
</evidence>
<dbReference type="AlphaFoldDB" id="A0A1D1UWM9"/>